<evidence type="ECO:0000256" key="4">
    <source>
        <dbReference type="ARBA" id="ARBA00035314"/>
    </source>
</evidence>
<evidence type="ECO:0000256" key="7">
    <source>
        <dbReference type="RuleBase" id="RU004490"/>
    </source>
</evidence>
<dbReference type="GO" id="GO:0019843">
    <property type="term" value="F:rRNA binding"/>
    <property type="evidence" value="ECO:0007669"/>
    <property type="project" value="UniProtKB-KW"/>
</dbReference>
<dbReference type="GO" id="GO:0003735">
    <property type="term" value="F:structural constituent of ribosome"/>
    <property type="evidence" value="ECO:0007669"/>
    <property type="project" value="UniProtKB-UniRule"/>
</dbReference>
<reference evidence="8 9" key="2">
    <citation type="journal article" date="2010" name="Proc. Natl. Acad. Sci. U.S.A.">
        <title>Enigmatic, ultrasmall, uncultivated Archaea.</title>
        <authorList>
            <person name="Baker B.J."/>
            <person name="Comolli L.R."/>
            <person name="Dick G.J."/>
            <person name="Hauser L.J."/>
            <person name="Hyatt D."/>
            <person name="Dill B.D."/>
            <person name="Land M.L."/>
            <person name="Verberkmoes N.C."/>
            <person name="Hettich R.L."/>
            <person name="Banfield J.F."/>
        </authorList>
    </citation>
    <scope>NUCLEOTIDE SEQUENCE [LARGE SCALE GENOMIC DNA]</scope>
    <source>
        <strain evidence="8">ARMAN-2</strain>
    </source>
</reference>
<organism evidence="8 9">
    <name type="scientific">Candidatus Micrarchaeum acidiphilum ARMAN-2</name>
    <dbReference type="NCBI Taxonomy" id="425595"/>
    <lineage>
        <taxon>Archaea</taxon>
        <taxon>Candidatus Micrarchaeota</taxon>
        <taxon>Candidatus Micrarchaeia</taxon>
        <taxon>Candidatus Micrarchaeales</taxon>
        <taxon>Candidatus Micrarchaeaceae</taxon>
        <taxon>Candidatus Micrarchaeum</taxon>
    </lineage>
</organism>
<evidence type="ECO:0000313" key="9">
    <source>
        <dbReference type="Proteomes" id="UP000332487"/>
    </source>
</evidence>
<keyword evidence="7" id="KW-0699">rRNA-binding</keyword>
<keyword evidence="3 6" id="KW-0687">Ribonucleoprotein</keyword>
<keyword evidence="9" id="KW-1185">Reference proteome</keyword>
<evidence type="ECO:0000313" key="8">
    <source>
        <dbReference type="EMBL" id="EET89614.1"/>
    </source>
</evidence>
<evidence type="ECO:0000256" key="2">
    <source>
        <dbReference type="ARBA" id="ARBA00022980"/>
    </source>
</evidence>
<protein>
    <recommendedName>
        <fullName evidence="4 5">30S ribosomal protein S12</fullName>
    </recommendedName>
</protein>
<comment type="similarity">
    <text evidence="1 6">Belongs to the universal ribosomal protein uS12 family.</text>
</comment>
<dbReference type="FunFam" id="2.40.50.140:FF:000007">
    <property type="entry name" value="40S ribosomal protein S23"/>
    <property type="match status" value="1"/>
</dbReference>
<proteinExistence type="inferred from homology"/>
<dbReference type="NCBIfam" id="TIGR00982">
    <property type="entry name" value="uS12_E_A"/>
    <property type="match status" value="1"/>
</dbReference>
<gene>
    <name evidence="8" type="ORF">UNLARM2_0732</name>
</gene>
<accession>C7DI40</accession>
<comment type="function">
    <text evidence="7">With S4 and S5 plays an important role in translational accuracy. Located at the interface of the 30S and 50S subunits.</text>
</comment>
<keyword evidence="7" id="KW-0694">RNA-binding</keyword>
<evidence type="ECO:0000256" key="1">
    <source>
        <dbReference type="ARBA" id="ARBA00005657"/>
    </source>
</evidence>
<dbReference type="GO" id="GO:0015935">
    <property type="term" value="C:small ribosomal subunit"/>
    <property type="evidence" value="ECO:0007669"/>
    <property type="project" value="UniProtKB-UniRule"/>
</dbReference>
<dbReference type="GO" id="GO:0006412">
    <property type="term" value="P:translation"/>
    <property type="evidence" value="ECO:0007669"/>
    <property type="project" value="UniProtKB-UniRule"/>
</dbReference>
<sequence length="142" mass="16037">MPNGEFAARKLVRSRKHQRMLKKWLKRKKLHLKQKYDPVGTVPRAKGLVLQKFAVEQKQPHSGQIKCVRVQLIKNGKVVGAFVPGDGAVNFIDEHDEVTIEGLGGSQRGQMGCIPGMKYKVVEVNNANMKEIIKGRKEKPKR</sequence>
<dbReference type="Pfam" id="PF00164">
    <property type="entry name" value="Ribosom_S12_S23"/>
    <property type="match status" value="1"/>
</dbReference>
<evidence type="ECO:0000256" key="6">
    <source>
        <dbReference type="RuleBase" id="RU003622"/>
    </source>
</evidence>
<dbReference type="Gene3D" id="2.40.50.140">
    <property type="entry name" value="Nucleic acid-binding proteins"/>
    <property type="match status" value="1"/>
</dbReference>
<dbReference type="InterPro" id="IPR005680">
    <property type="entry name" value="Ribosomal_uS12_euk/arc"/>
</dbReference>
<dbReference type="InterPro" id="IPR012340">
    <property type="entry name" value="NA-bd_OB-fold"/>
</dbReference>
<dbReference type="PANTHER" id="PTHR11652">
    <property type="entry name" value="30S RIBOSOMAL PROTEIN S12 FAMILY MEMBER"/>
    <property type="match status" value="1"/>
</dbReference>
<evidence type="ECO:0000256" key="3">
    <source>
        <dbReference type="ARBA" id="ARBA00023274"/>
    </source>
</evidence>
<dbReference type="PIRSF" id="PIRSF002133">
    <property type="entry name" value="Ribosomal_S12/S23"/>
    <property type="match status" value="1"/>
</dbReference>
<dbReference type="SUPFAM" id="SSF50249">
    <property type="entry name" value="Nucleic acid-binding proteins"/>
    <property type="match status" value="1"/>
</dbReference>
<evidence type="ECO:0000256" key="5">
    <source>
        <dbReference type="NCBIfam" id="TIGR00982"/>
    </source>
</evidence>
<comment type="subunit">
    <text evidence="7">Part of the 30S ribosomal subunit.</text>
</comment>
<keyword evidence="2 6" id="KW-0689">Ribosomal protein</keyword>
<dbReference type="Proteomes" id="UP000332487">
    <property type="component" value="Unassembled WGS sequence"/>
</dbReference>
<dbReference type="InterPro" id="IPR006032">
    <property type="entry name" value="Ribosomal_uS12"/>
</dbReference>
<reference evidence="8 9" key="1">
    <citation type="journal article" date="2009" name="Genome Biol.">
        <title>Community-wide analysis of microbial genome sequence signatures.</title>
        <authorList>
            <person name="Dick G.J."/>
            <person name="Andersson A.F."/>
            <person name="Baker B.J."/>
            <person name="Simmons S.L."/>
            <person name="Thomas B.C."/>
            <person name="Yelton A.P."/>
            <person name="Banfield J.F."/>
        </authorList>
    </citation>
    <scope>NUCLEOTIDE SEQUENCE [LARGE SCALE GENOMIC DNA]</scope>
    <source>
        <strain evidence="8">ARMAN-2</strain>
    </source>
</reference>
<dbReference type="EMBL" id="GG697241">
    <property type="protein sequence ID" value="EET89614.1"/>
    <property type="molecule type" value="Genomic_DNA"/>
</dbReference>
<dbReference type="AlphaFoldDB" id="C7DI40"/>
<name>C7DI40_MICA2</name>